<dbReference type="InterPro" id="IPR055152">
    <property type="entry name" value="Transketolase-like_C_2"/>
</dbReference>
<accession>A0A956M0G4</accession>
<organism evidence="3 4">
    <name type="scientific">Eiseniibacteriota bacterium</name>
    <dbReference type="NCBI Taxonomy" id="2212470"/>
    <lineage>
        <taxon>Bacteria</taxon>
        <taxon>Candidatus Eiseniibacteriota</taxon>
    </lineage>
</organism>
<evidence type="ECO:0000313" key="4">
    <source>
        <dbReference type="Proteomes" id="UP000697710"/>
    </source>
</evidence>
<dbReference type="Gene3D" id="3.40.50.920">
    <property type="match status" value="1"/>
</dbReference>
<dbReference type="SUPFAM" id="SSF52518">
    <property type="entry name" value="Thiamin diphosphate-binding fold (THDP-binding)"/>
    <property type="match status" value="2"/>
</dbReference>
<dbReference type="Proteomes" id="UP000697710">
    <property type="component" value="Unassembled WGS sequence"/>
</dbReference>
<evidence type="ECO:0000259" key="2">
    <source>
        <dbReference type="Pfam" id="PF22613"/>
    </source>
</evidence>
<dbReference type="Pfam" id="PF17831">
    <property type="entry name" value="PDH_E1_M"/>
    <property type="match status" value="1"/>
</dbReference>
<dbReference type="PANTHER" id="PTHR43825:SF3">
    <property type="entry name" value="PYRUVATE DEHYDROGENASE E1 COMPONENT"/>
    <property type="match status" value="1"/>
</dbReference>
<dbReference type="SUPFAM" id="SSF52922">
    <property type="entry name" value="TK C-terminal domain-like"/>
    <property type="match status" value="1"/>
</dbReference>
<dbReference type="InterPro" id="IPR051157">
    <property type="entry name" value="PDH/Transketolase"/>
</dbReference>
<dbReference type="Pfam" id="PF22613">
    <property type="entry name" value="Transketolase_C_1"/>
    <property type="match status" value="1"/>
</dbReference>
<dbReference type="InterPro" id="IPR009014">
    <property type="entry name" value="Transketo_C/PFOR_II"/>
</dbReference>
<reference evidence="3" key="1">
    <citation type="submission" date="2020-04" db="EMBL/GenBank/DDBJ databases">
        <authorList>
            <person name="Zhang T."/>
        </authorList>
    </citation>
    <scope>NUCLEOTIDE SEQUENCE</scope>
    <source>
        <strain evidence="3">HKST-UBA01</strain>
    </source>
</reference>
<dbReference type="PANTHER" id="PTHR43825">
    <property type="entry name" value="PYRUVATE DEHYDROGENASE E1 COMPONENT"/>
    <property type="match status" value="1"/>
</dbReference>
<reference evidence="3" key="2">
    <citation type="journal article" date="2021" name="Microbiome">
        <title>Successional dynamics and alternative stable states in a saline activated sludge microbial community over 9 years.</title>
        <authorList>
            <person name="Wang Y."/>
            <person name="Ye J."/>
            <person name="Ju F."/>
            <person name="Liu L."/>
            <person name="Boyd J.A."/>
            <person name="Deng Y."/>
            <person name="Parks D.H."/>
            <person name="Jiang X."/>
            <person name="Yin X."/>
            <person name="Woodcroft B.J."/>
            <person name="Tyson G.W."/>
            <person name="Hugenholtz P."/>
            <person name="Polz M.F."/>
            <person name="Zhang T."/>
        </authorList>
    </citation>
    <scope>NUCLEOTIDE SEQUENCE</scope>
    <source>
        <strain evidence="3">HKST-UBA01</strain>
    </source>
</reference>
<evidence type="ECO:0000259" key="1">
    <source>
        <dbReference type="Pfam" id="PF17831"/>
    </source>
</evidence>
<proteinExistence type="predicted"/>
<name>A0A956M0G4_UNCEI</name>
<keyword evidence="3" id="KW-0670">Pyruvate</keyword>
<sequence>LRAMVDHLSDEQLPKLRRGGHDSRKIHAAYQRATELKDAPTCILAKTIKGWTLGEKFEARNPTHQIKKMTEEELRKFRNRLELPIPDDELKDPPYYHPGPNSPEVKYMLERRKALGGSLPRRAVTSVSMSTPDRPLYEEFYGGTGSGPQVSSTMAFVRLLRKLLKNDEFGKHIVPIIPDEARTFGMESLFREFKIYAALGQKYEPADHSMLLSYTESRQGQILEEGITEAGSMASFSAAGTSYSGVGLPMVPFFIFYSMFGFQRVGDLIWAAADARARGFLLGATAGRTTLNGEGLQHQDGHSLLHASTEPSCVVYDPAFAYEIAIIVEEGLRRMWRVGEDLIYYLTLYNENYEMPPMPDGVGEGVLKGLYRFRGSLDKKAAQVRLFGSGSILQQAITAQERLSKLGIASEVWSATSYVELRREALDCERWNRIHFREKPRVPYVTRILQDPALPVVAVSDYVKTVPDLIGRWVPADYYTLGTDGFGRSDTREALRRHFEIDADHIALAALVSLLRAGRMKGDKVATAVAELGLELDALDEVIA</sequence>
<gene>
    <name evidence="3" type="ORF">KC729_14580</name>
</gene>
<feature type="domain" description="Transketolase-like C-terminal" evidence="2">
    <location>
        <begin position="369"/>
        <end position="502"/>
    </location>
</feature>
<feature type="non-terminal residue" evidence="3">
    <location>
        <position position="1"/>
    </location>
</feature>
<feature type="domain" description="Pyruvate dehydrogenase E1 component middle" evidence="1">
    <location>
        <begin position="143"/>
        <end position="356"/>
    </location>
</feature>
<comment type="caution">
    <text evidence="3">The sequence shown here is derived from an EMBL/GenBank/DDBJ whole genome shotgun (WGS) entry which is preliminary data.</text>
</comment>
<dbReference type="AlphaFoldDB" id="A0A956M0G4"/>
<dbReference type="Gene3D" id="3.40.50.970">
    <property type="match status" value="2"/>
</dbReference>
<dbReference type="InterPro" id="IPR029061">
    <property type="entry name" value="THDP-binding"/>
</dbReference>
<protein>
    <submittedName>
        <fullName evidence="3">Pyruvate dehydrogenase (Acetyl-transferring), homodimeric type</fullName>
    </submittedName>
</protein>
<dbReference type="InterPro" id="IPR041621">
    <property type="entry name" value="PDH_E1_M"/>
</dbReference>
<evidence type="ECO:0000313" key="3">
    <source>
        <dbReference type="EMBL" id="MCA9728914.1"/>
    </source>
</evidence>
<dbReference type="EMBL" id="JAGQHR010000511">
    <property type="protein sequence ID" value="MCA9728914.1"/>
    <property type="molecule type" value="Genomic_DNA"/>
</dbReference>